<dbReference type="EMBL" id="MFEL01000018">
    <property type="protein sequence ID" value="OGE80761.1"/>
    <property type="molecule type" value="Genomic_DNA"/>
</dbReference>
<evidence type="ECO:0000313" key="4">
    <source>
        <dbReference type="Proteomes" id="UP000178892"/>
    </source>
</evidence>
<dbReference type="PANTHER" id="PTHR34179:SF1">
    <property type="entry name" value="TUMOR PROTEIN P53-INDUCIBLE PROTEIN 13"/>
    <property type="match status" value="1"/>
</dbReference>
<dbReference type="InterPro" id="IPR021454">
    <property type="entry name" value="DUF3105"/>
</dbReference>
<dbReference type="PANTHER" id="PTHR34179">
    <property type="entry name" value="TUMOR PROTEIN P53-INDUCIBLE PROTEIN 13"/>
    <property type="match status" value="1"/>
</dbReference>
<evidence type="ECO:0008006" key="5">
    <source>
        <dbReference type="Google" id="ProtNLM"/>
    </source>
</evidence>
<dbReference type="AlphaFoldDB" id="A0A1F5NSW3"/>
<feature type="transmembrane region" description="Helical" evidence="2">
    <location>
        <begin position="5"/>
        <end position="22"/>
    </location>
</feature>
<name>A0A1F5NSW3_9BACT</name>
<keyword evidence="2" id="KW-1133">Transmembrane helix</keyword>
<evidence type="ECO:0000256" key="1">
    <source>
        <dbReference type="SAM" id="MobiDB-lite"/>
    </source>
</evidence>
<evidence type="ECO:0000313" key="3">
    <source>
        <dbReference type="EMBL" id="OGE80761.1"/>
    </source>
</evidence>
<comment type="caution">
    <text evidence="3">The sequence shown here is derived from an EMBL/GenBank/DDBJ whole genome shotgun (WGS) entry which is preliminary data.</text>
</comment>
<dbReference type="Pfam" id="PF11303">
    <property type="entry name" value="DUF3105"/>
    <property type="match status" value="1"/>
</dbReference>
<accession>A0A1F5NSW3</accession>
<protein>
    <recommendedName>
        <fullName evidence="5">DUF3105 domain-containing protein</fullName>
    </recommendedName>
</protein>
<dbReference type="GO" id="GO:0005737">
    <property type="term" value="C:cytoplasm"/>
    <property type="evidence" value="ECO:0007669"/>
    <property type="project" value="TreeGrafter"/>
</dbReference>
<reference evidence="3 4" key="1">
    <citation type="journal article" date="2016" name="Nat. Commun.">
        <title>Thousands of microbial genomes shed light on interconnected biogeochemical processes in an aquifer system.</title>
        <authorList>
            <person name="Anantharaman K."/>
            <person name="Brown C.T."/>
            <person name="Hug L.A."/>
            <person name="Sharon I."/>
            <person name="Castelle C.J."/>
            <person name="Probst A.J."/>
            <person name="Thomas B.C."/>
            <person name="Singh A."/>
            <person name="Wilkins M.J."/>
            <person name="Karaoz U."/>
            <person name="Brodie E.L."/>
            <person name="Williams K.H."/>
            <person name="Hubbard S.S."/>
            <person name="Banfield J.F."/>
        </authorList>
    </citation>
    <scope>NUCLEOTIDE SEQUENCE [LARGE SCALE GENOMIC DNA]</scope>
</reference>
<gene>
    <name evidence="3" type="ORF">A2720_04340</name>
</gene>
<organism evidence="3 4">
    <name type="scientific">Candidatus Doudnabacteria bacterium RIFCSPHIGHO2_01_FULL_46_24</name>
    <dbReference type="NCBI Taxonomy" id="1817825"/>
    <lineage>
        <taxon>Bacteria</taxon>
        <taxon>Candidatus Doudnaibacteriota</taxon>
    </lineage>
</organism>
<evidence type="ECO:0000256" key="2">
    <source>
        <dbReference type="SAM" id="Phobius"/>
    </source>
</evidence>
<keyword evidence="2" id="KW-0812">Transmembrane</keyword>
<feature type="compositionally biased region" description="Polar residues" evidence="1">
    <location>
        <begin position="33"/>
        <end position="45"/>
    </location>
</feature>
<feature type="region of interest" description="Disordered" evidence="1">
    <location>
        <begin position="33"/>
        <end position="62"/>
    </location>
</feature>
<dbReference type="STRING" id="1817825.A2720_04340"/>
<keyword evidence="2" id="KW-0472">Membrane</keyword>
<sequence length="169" mass="19259">MKNIIIIVIVIVIVLGIGFWLFQASKQAQAPENLPGQTFENQGNEHLTEGSTDHPAYNSNPPTSGWHWPQPAAWGVYSSTLPDEQLIHNLEHGGIWISYKPGTVDQTTIDKLQDFTKRYRKVIIEPRETNEAPIAFCAWTRLQTFAQFDELAMIKFIEAYYDKGPERVD</sequence>
<proteinExistence type="predicted"/>
<dbReference type="Proteomes" id="UP000178892">
    <property type="component" value="Unassembled WGS sequence"/>
</dbReference>